<evidence type="ECO:0008006" key="2">
    <source>
        <dbReference type="Google" id="ProtNLM"/>
    </source>
</evidence>
<accession>X0SLZ6</accession>
<dbReference type="SUPFAM" id="SSF52058">
    <property type="entry name" value="L domain-like"/>
    <property type="match status" value="1"/>
</dbReference>
<dbReference type="InterPro" id="IPR026906">
    <property type="entry name" value="LRR_5"/>
</dbReference>
<evidence type="ECO:0000313" key="1">
    <source>
        <dbReference type="EMBL" id="GAF82034.1"/>
    </source>
</evidence>
<dbReference type="InterPro" id="IPR053139">
    <property type="entry name" value="Surface_bspA-like"/>
</dbReference>
<dbReference type="AlphaFoldDB" id="X0SLZ6"/>
<dbReference type="PANTHER" id="PTHR45661">
    <property type="entry name" value="SURFACE ANTIGEN"/>
    <property type="match status" value="1"/>
</dbReference>
<dbReference type="InterPro" id="IPR032675">
    <property type="entry name" value="LRR_dom_sf"/>
</dbReference>
<reference evidence="1" key="1">
    <citation type="journal article" date="2014" name="Front. Microbiol.">
        <title>High frequency of phylogenetically diverse reductive dehalogenase-homologous genes in deep subseafloor sedimentary metagenomes.</title>
        <authorList>
            <person name="Kawai M."/>
            <person name="Futagami T."/>
            <person name="Toyoda A."/>
            <person name="Takaki Y."/>
            <person name="Nishi S."/>
            <person name="Hori S."/>
            <person name="Arai W."/>
            <person name="Tsubouchi T."/>
            <person name="Morono Y."/>
            <person name="Uchiyama I."/>
            <person name="Ito T."/>
            <person name="Fujiyama A."/>
            <person name="Inagaki F."/>
            <person name="Takami H."/>
        </authorList>
    </citation>
    <scope>NUCLEOTIDE SEQUENCE</scope>
    <source>
        <strain evidence="1">Expedition CK06-06</strain>
    </source>
</reference>
<dbReference type="Pfam" id="PF13306">
    <property type="entry name" value="LRR_5"/>
    <property type="match status" value="4"/>
</dbReference>
<comment type="caution">
    <text evidence="1">The sequence shown here is derived from an EMBL/GenBank/DDBJ whole genome shotgun (WGS) entry which is preliminary data.</text>
</comment>
<name>X0SLZ6_9ZZZZ</name>
<proteinExistence type="predicted"/>
<gene>
    <name evidence="1" type="ORF">S01H1_06562</name>
</gene>
<dbReference type="PANTHER" id="PTHR45661:SF3">
    <property type="entry name" value="IG-LIKE DOMAIN-CONTAINING PROTEIN"/>
    <property type="match status" value="1"/>
</dbReference>
<dbReference type="EMBL" id="BARS01003383">
    <property type="protein sequence ID" value="GAF82034.1"/>
    <property type="molecule type" value="Genomic_DNA"/>
</dbReference>
<organism evidence="1">
    <name type="scientific">marine sediment metagenome</name>
    <dbReference type="NCBI Taxonomy" id="412755"/>
    <lineage>
        <taxon>unclassified sequences</taxon>
        <taxon>metagenomes</taxon>
        <taxon>ecological metagenomes</taxon>
    </lineage>
</organism>
<sequence length="445" mass="49521">YLCLYTSRLDGGLLELKNSIISTSNIDNKIEFFFSGIFEDNIKPYNALLSFSEQERNQKFSKMDKEASEIHDIGDYQIEEGVLIKYSCNSKNITIPNNVINVGTGAFWNCTSLVSVEIPNGVKSIGGDAFYYCSNLKYVNIPRSVKAIGNDPFAGCPLVSLTNDSSNFILEDGILYDKTKINIIHYPINNSSTYFIIPNGIKYIGKHTFYDCSSLNSITIPSSVICIENNVFAGCKNLELINNSPNFILENGVLYNKEKTQSISLIDYELETLVIPDSVKTIGKNSFWNCLNLKRLTISNSVTRIGYNPFAGCNSLMLKNHSPHFTLENGVLYNKEKKDIIYCPNTSVSKTISIPSSVTSIGRNSFAYCVNLEELVVPTNVSIIERGAFSGCINLSSITIPDSVKFIGKWAFGHCKNLKTIKISKNTLIEDYAFAECQVKITLIS</sequence>
<feature type="non-terminal residue" evidence="1">
    <location>
        <position position="1"/>
    </location>
</feature>
<protein>
    <recommendedName>
        <fullName evidence="2">Leucine-rich repeat domain-containing protein</fullName>
    </recommendedName>
</protein>
<dbReference type="Gene3D" id="3.80.10.10">
    <property type="entry name" value="Ribonuclease Inhibitor"/>
    <property type="match status" value="3"/>
</dbReference>